<evidence type="ECO:0000313" key="6">
    <source>
        <dbReference type="Proteomes" id="UP000183567"/>
    </source>
</evidence>
<keyword evidence="6" id="KW-1185">Reference proteome</keyword>
<name>A0A1J8Q1Q5_9AGAM</name>
<dbReference type="Gene3D" id="3.60.21.10">
    <property type="match status" value="1"/>
</dbReference>
<sequence>MIFLPASFIAAVFGMNVREINTGGTETIANYAAVSVAFTVLTAWLVISFQSHSPFHETGAGFGRRLAWPYFYVTRGTGFRQALRGEPVGSANGPCGTSQPKVAPVGSEVLTVGVIGDYGWTGWTQSSPHFCLEVLPELQAAGLTIPNEVLNDYDPGDITYINNATALQTIPYKVDTSSYIGQVCIMKNCAAFVSVCDNFYDSGIDFTTGGIQRFQEAWVGMYSQGNFESTPWYQCLGNHDIVKGQSGVDFQTRVTPVYHAGTLEPKGFHTGLTT</sequence>
<keyword evidence="3" id="KW-1133">Transmembrane helix</keyword>
<dbReference type="OrthoDB" id="411211at2759"/>
<accession>A0A1J8Q1Q5</accession>
<dbReference type="Proteomes" id="UP000183567">
    <property type="component" value="Unassembled WGS sequence"/>
</dbReference>
<dbReference type="Gene3D" id="1.20.58.340">
    <property type="entry name" value="Magnesium transport protein CorA, transmembrane region"/>
    <property type="match status" value="1"/>
</dbReference>
<reference evidence="5 6" key="1">
    <citation type="submission" date="2016-03" db="EMBL/GenBank/DDBJ databases">
        <title>Comparative genomics of the ectomycorrhizal sister species Rhizopogon vinicolor and Rhizopogon vesiculosus (Basidiomycota: Boletales) reveals a divergence of the mating type B locus.</title>
        <authorList>
            <person name="Mujic A.B."/>
            <person name="Kuo A."/>
            <person name="Tritt A."/>
            <person name="Lipzen A."/>
            <person name="Chen C."/>
            <person name="Johnson J."/>
            <person name="Sharma A."/>
            <person name="Barry K."/>
            <person name="Grigoriev I.V."/>
            <person name="Spatafora J.W."/>
        </authorList>
    </citation>
    <scope>NUCLEOTIDE SEQUENCE [LARGE SCALE GENOMIC DNA]</scope>
    <source>
        <strain evidence="5 6">AM-OR11-056</strain>
    </source>
</reference>
<comment type="subcellular location">
    <subcellularLocation>
        <location evidence="1">Membrane</location>
        <topology evidence="1">Multi-pass membrane protein</topology>
    </subcellularLocation>
</comment>
<evidence type="ECO:0000256" key="3">
    <source>
        <dbReference type="ARBA" id="ARBA00022989"/>
    </source>
</evidence>
<evidence type="ECO:0000256" key="2">
    <source>
        <dbReference type="ARBA" id="ARBA00022692"/>
    </source>
</evidence>
<protein>
    <recommendedName>
        <fullName evidence="7">Calcineurin-like phosphoesterase domain-containing protein</fullName>
    </recommendedName>
</protein>
<keyword evidence="4" id="KW-0472">Membrane</keyword>
<comment type="caution">
    <text evidence="5">The sequence shown here is derived from an EMBL/GenBank/DDBJ whole genome shotgun (WGS) entry which is preliminary data.</text>
</comment>
<dbReference type="SUPFAM" id="SSF56300">
    <property type="entry name" value="Metallo-dependent phosphatases"/>
    <property type="match status" value="1"/>
</dbReference>
<dbReference type="AlphaFoldDB" id="A0A1J8Q1Q5"/>
<proteinExistence type="predicted"/>
<dbReference type="InterPro" id="IPR029052">
    <property type="entry name" value="Metallo-depent_PP-like"/>
</dbReference>
<evidence type="ECO:0000256" key="4">
    <source>
        <dbReference type="ARBA" id="ARBA00023136"/>
    </source>
</evidence>
<evidence type="ECO:0000313" key="5">
    <source>
        <dbReference type="EMBL" id="OJA14997.1"/>
    </source>
</evidence>
<keyword evidence="2" id="KW-0812">Transmembrane</keyword>
<organism evidence="5 6">
    <name type="scientific">Rhizopogon vesiculosus</name>
    <dbReference type="NCBI Taxonomy" id="180088"/>
    <lineage>
        <taxon>Eukaryota</taxon>
        <taxon>Fungi</taxon>
        <taxon>Dikarya</taxon>
        <taxon>Basidiomycota</taxon>
        <taxon>Agaricomycotina</taxon>
        <taxon>Agaricomycetes</taxon>
        <taxon>Agaricomycetidae</taxon>
        <taxon>Boletales</taxon>
        <taxon>Suillineae</taxon>
        <taxon>Rhizopogonaceae</taxon>
        <taxon>Rhizopogon</taxon>
    </lineage>
</organism>
<dbReference type="STRING" id="180088.A0A1J8Q1Q5"/>
<dbReference type="SUPFAM" id="SSF144083">
    <property type="entry name" value="Magnesium transport protein CorA, transmembrane region"/>
    <property type="match status" value="1"/>
</dbReference>
<evidence type="ECO:0000256" key="1">
    <source>
        <dbReference type="ARBA" id="ARBA00004141"/>
    </source>
</evidence>
<gene>
    <name evidence="5" type="ORF">AZE42_07805</name>
</gene>
<dbReference type="EMBL" id="LVVM01003401">
    <property type="protein sequence ID" value="OJA14997.1"/>
    <property type="molecule type" value="Genomic_DNA"/>
</dbReference>
<dbReference type="GO" id="GO:0016020">
    <property type="term" value="C:membrane"/>
    <property type="evidence" value="ECO:0007669"/>
    <property type="project" value="UniProtKB-SubCell"/>
</dbReference>
<dbReference type="InterPro" id="IPR045863">
    <property type="entry name" value="CorA_TM1_TM2"/>
</dbReference>
<evidence type="ECO:0008006" key="7">
    <source>
        <dbReference type="Google" id="ProtNLM"/>
    </source>
</evidence>